<evidence type="ECO:0000313" key="4">
    <source>
        <dbReference type="Proteomes" id="UP000518752"/>
    </source>
</evidence>
<dbReference type="CDD" id="cd00657">
    <property type="entry name" value="Ferritin_like"/>
    <property type="match status" value="1"/>
</dbReference>
<dbReference type="OrthoDB" id="1001765at2759"/>
<comment type="caution">
    <text evidence="3">The sequence shown here is derived from an EMBL/GenBank/DDBJ whole genome shotgun (WGS) entry which is preliminary data.</text>
</comment>
<dbReference type="SUPFAM" id="SSF47240">
    <property type="entry name" value="Ferritin-like"/>
    <property type="match status" value="1"/>
</dbReference>
<keyword evidence="2" id="KW-0732">Signal</keyword>
<organism evidence="3 4">
    <name type="scientific">Collybiopsis confluens</name>
    <dbReference type="NCBI Taxonomy" id="2823264"/>
    <lineage>
        <taxon>Eukaryota</taxon>
        <taxon>Fungi</taxon>
        <taxon>Dikarya</taxon>
        <taxon>Basidiomycota</taxon>
        <taxon>Agaricomycotina</taxon>
        <taxon>Agaricomycetes</taxon>
        <taxon>Agaricomycetidae</taxon>
        <taxon>Agaricales</taxon>
        <taxon>Marasmiineae</taxon>
        <taxon>Omphalotaceae</taxon>
        <taxon>Collybiopsis</taxon>
    </lineage>
</organism>
<evidence type="ECO:0000256" key="2">
    <source>
        <dbReference type="SAM" id="SignalP"/>
    </source>
</evidence>
<proteinExistence type="predicted"/>
<dbReference type="InterPro" id="IPR039254">
    <property type="entry name" value="Rds1"/>
</dbReference>
<gene>
    <name evidence="3" type="ORF">D9757_010164</name>
</gene>
<accession>A0A8H5LYT5</accession>
<reference evidence="3 4" key="1">
    <citation type="journal article" date="2020" name="ISME J.">
        <title>Uncovering the hidden diversity of litter-decomposition mechanisms in mushroom-forming fungi.</title>
        <authorList>
            <person name="Floudas D."/>
            <person name="Bentzer J."/>
            <person name="Ahren D."/>
            <person name="Johansson T."/>
            <person name="Persson P."/>
            <person name="Tunlid A."/>
        </authorList>
    </citation>
    <scope>NUCLEOTIDE SEQUENCE [LARGE SCALE GENOMIC DNA]</scope>
    <source>
        <strain evidence="3 4">CBS 406.79</strain>
    </source>
</reference>
<dbReference type="InterPro" id="IPR009078">
    <property type="entry name" value="Ferritin-like_SF"/>
</dbReference>
<feature type="region of interest" description="Disordered" evidence="1">
    <location>
        <begin position="42"/>
        <end position="68"/>
    </location>
</feature>
<dbReference type="PANTHER" id="PTHR38705">
    <property type="entry name" value="PROTEIN RDS1"/>
    <property type="match status" value="1"/>
</dbReference>
<name>A0A8H5LYT5_9AGAR</name>
<dbReference type="PANTHER" id="PTHR38705:SF1">
    <property type="entry name" value="PROTEIN RDS1"/>
    <property type="match status" value="1"/>
</dbReference>
<feature type="chain" id="PRO_5034873046" evidence="2">
    <location>
        <begin position="22"/>
        <end position="371"/>
    </location>
</feature>
<sequence length="371" mass="39170">MKLSLFLSSLVFLSHSSSTGAYSIPATPKRVIQMTSYWGSYESPSSSSSKVSTSSTNSSSSSSASTSSNSYEFATDATLLNYALTLEQIQVAFYTQGLKIFSQDAFAKAGFAPAVRAKYEQILSHEKSHVALLQEALQSLGESAVQECVYDFGDSIDVPSFIVMSTGLETVGASAYSGALNLLTDKEFLLATAAILSTEARHSTWIQSKVLQINPWSGPYEVPLTPNQAITIASQFVVACPDSNPSIAARPFPSLNLVSSIAPGVEAEMSFNISEVNEAAQGTIDVSKLSAAFLTANGTIFAPLMAGLGSPPGTFNVTFPAQKQLLGTGFVAIVNNDTTEVTDATIVAGPMPIMFPFNATDPAVESLFSYS</sequence>
<protein>
    <submittedName>
        <fullName evidence="3">Uncharacterized protein</fullName>
    </submittedName>
</protein>
<dbReference type="Proteomes" id="UP000518752">
    <property type="component" value="Unassembled WGS sequence"/>
</dbReference>
<feature type="signal peptide" evidence="2">
    <location>
        <begin position="1"/>
        <end position="21"/>
    </location>
</feature>
<dbReference type="AlphaFoldDB" id="A0A8H5LYT5"/>
<dbReference type="Pfam" id="PF13668">
    <property type="entry name" value="Ferritin_2"/>
    <property type="match status" value="1"/>
</dbReference>
<keyword evidence="4" id="KW-1185">Reference proteome</keyword>
<evidence type="ECO:0000256" key="1">
    <source>
        <dbReference type="SAM" id="MobiDB-lite"/>
    </source>
</evidence>
<evidence type="ECO:0000313" key="3">
    <source>
        <dbReference type="EMBL" id="KAF5374558.1"/>
    </source>
</evidence>
<dbReference type="EMBL" id="JAACJN010000100">
    <property type="protein sequence ID" value="KAF5374558.1"/>
    <property type="molecule type" value="Genomic_DNA"/>
</dbReference>